<evidence type="ECO:0000256" key="1">
    <source>
        <dbReference type="SAM" id="MobiDB-lite"/>
    </source>
</evidence>
<name>A0A7S2WHH3_9STRA</name>
<feature type="compositionally biased region" description="Basic residues" evidence="1">
    <location>
        <begin position="135"/>
        <end position="144"/>
    </location>
</feature>
<gene>
    <name evidence="4" type="ORF">QSP1433_LOCUS10055</name>
</gene>
<dbReference type="PANTHER" id="PTHR45815:SF3">
    <property type="entry name" value="PROTEIN DISULFIDE-ISOMERASE A6"/>
    <property type="match status" value="1"/>
</dbReference>
<dbReference type="AlphaFoldDB" id="A0A7S2WHH3"/>
<dbReference type="GO" id="GO:0005788">
    <property type="term" value="C:endoplasmic reticulum lumen"/>
    <property type="evidence" value="ECO:0007669"/>
    <property type="project" value="TreeGrafter"/>
</dbReference>
<dbReference type="GO" id="GO:0015035">
    <property type="term" value="F:protein-disulfide reductase activity"/>
    <property type="evidence" value="ECO:0007669"/>
    <property type="project" value="TreeGrafter"/>
</dbReference>
<dbReference type="PROSITE" id="PS51352">
    <property type="entry name" value="THIOREDOXIN_2"/>
    <property type="match status" value="1"/>
</dbReference>
<organism evidence="4">
    <name type="scientific">Mucochytrium quahogii</name>
    <dbReference type="NCBI Taxonomy" id="96639"/>
    <lineage>
        <taxon>Eukaryota</taxon>
        <taxon>Sar</taxon>
        <taxon>Stramenopiles</taxon>
        <taxon>Bigyra</taxon>
        <taxon>Labyrinthulomycetes</taxon>
        <taxon>Thraustochytrida</taxon>
        <taxon>Thraustochytriidae</taxon>
        <taxon>Mucochytrium</taxon>
    </lineage>
</organism>
<sequence>MYKALVAAALCAFVAHAKLEQFTQDSFDKLVKESTWVIDFASSSPSKARKTELETVADALQGTGIRVGYVDLSKEKTCGNGKPGLKVYGPDKSAKPVAIAGRFDIGNVLTKVFGEIERVVNARVGKSSKKEEKKSSKKSKKPKGGKPIDLTDRTFDEHMKTDDAVMVAFVAPWCGHCKALIPEWEVAAKQLDGSGIQIATVDATANEGLSRRFGVEGFPTIKFFPPGAMNHKDSDAEDYRMGRTADDIVKWSQEEFEKRGGRVTIEIPEISNQDALDELCDEDKKCVLVFLPHLMESGKNGRDAYIETIEGAQRQARHINFGWVEAGAQPKWEAAYSLGFGFPAVLYLRQHGEKRLGLIMRGSGGFQAATLGTFASSAKKLGEFSDAGWPAIDTVTPWNGEEAPVVEEEDDFDLDEFLNSD</sequence>
<evidence type="ECO:0000256" key="2">
    <source>
        <dbReference type="SAM" id="SignalP"/>
    </source>
</evidence>
<protein>
    <recommendedName>
        <fullName evidence="3">Thioredoxin domain-containing protein</fullName>
    </recommendedName>
</protein>
<dbReference type="InterPro" id="IPR013766">
    <property type="entry name" value="Thioredoxin_domain"/>
</dbReference>
<feature type="signal peptide" evidence="2">
    <location>
        <begin position="1"/>
        <end position="19"/>
    </location>
</feature>
<dbReference type="EMBL" id="HBHK01016031">
    <property type="protein sequence ID" value="CAD9688909.1"/>
    <property type="molecule type" value="Transcribed_RNA"/>
</dbReference>
<proteinExistence type="predicted"/>
<dbReference type="Pfam" id="PF00085">
    <property type="entry name" value="Thioredoxin"/>
    <property type="match status" value="1"/>
</dbReference>
<dbReference type="CDD" id="cd02961">
    <property type="entry name" value="PDI_a_family"/>
    <property type="match status" value="1"/>
</dbReference>
<keyword evidence="2" id="KW-0732">Signal</keyword>
<accession>A0A7S2WHH3</accession>
<evidence type="ECO:0000259" key="3">
    <source>
        <dbReference type="PROSITE" id="PS51352"/>
    </source>
</evidence>
<dbReference type="PRINTS" id="PR00421">
    <property type="entry name" value="THIOREDOXIN"/>
</dbReference>
<feature type="domain" description="Thioredoxin" evidence="3">
    <location>
        <begin position="129"/>
        <end position="257"/>
    </location>
</feature>
<feature type="region of interest" description="Disordered" evidence="1">
    <location>
        <begin position="124"/>
        <end position="154"/>
    </location>
</feature>
<dbReference type="GO" id="GO:0034976">
    <property type="term" value="P:response to endoplasmic reticulum stress"/>
    <property type="evidence" value="ECO:0007669"/>
    <property type="project" value="TreeGrafter"/>
</dbReference>
<reference evidence="4" key="1">
    <citation type="submission" date="2021-01" db="EMBL/GenBank/DDBJ databases">
        <authorList>
            <person name="Corre E."/>
            <person name="Pelletier E."/>
            <person name="Niang G."/>
            <person name="Scheremetjew M."/>
            <person name="Finn R."/>
            <person name="Kale V."/>
            <person name="Holt S."/>
            <person name="Cochrane G."/>
            <person name="Meng A."/>
            <person name="Brown T."/>
            <person name="Cohen L."/>
        </authorList>
    </citation>
    <scope>NUCLEOTIDE SEQUENCE</scope>
    <source>
        <strain evidence="4">NY070348D</strain>
    </source>
</reference>
<feature type="chain" id="PRO_5030941498" description="Thioredoxin domain-containing protein" evidence="2">
    <location>
        <begin position="20"/>
        <end position="421"/>
    </location>
</feature>
<evidence type="ECO:0000313" key="4">
    <source>
        <dbReference type="EMBL" id="CAD9688909.1"/>
    </source>
</evidence>
<dbReference type="Gene3D" id="3.40.30.10">
    <property type="entry name" value="Glutaredoxin"/>
    <property type="match status" value="2"/>
</dbReference>
<dbReference type="InterPro" id="IPR036249">
    <property type="entry name" value="Thioredoxin-like_sf"/>
</dbReference>
<dbReference type="PANTHER" id="PTHR45815">
    <property type="entry name" value="PROTEIN DISULFIDE-ISOMERASE A6"/>
    <property type="match status" value="1"/>
</dbReference>
<dbReference type="SUPFAM" id="SSF52833">
    <property type="entry name" value="Thioredoxin-like"/>
    <property type="match status" value="2"/>
</dbReference>